<dbReference type="Pfam" id="PF02517">
    <property type="entry name" value="Rce1-like"/>
    <property type="match status" value="1"/>
</dbReference>
<dbReference type="PANTHER" id="PTHR43592">
    <property type="entry name" value="CAAX AMINO TERMINAL PROTEASE"/>
    <property type="match status" value="1"/>
</dbReference>
<feature type="domain" description="CAAX prenyl protease 2/Lysostaphin resistance protein A-like" evidence="2">
    <location>
        <begin position="199"/>
        <end position="285"/>
    </location>
</feature>
<keyword evidence="3" id="KW-0645">Protease</keyword>
<dbReference type="GO" id="GO:0006508">
    <property type="term" value="P:proteolysis"/>
    <property type="evidence" value="ECO:0007669"/>
    <property type="project" value="UniProtKB-KW"/>
</dbReference>
<dbReference type="AlphaFoldDB" id="A0A261EV34"/>
<gene>
    <name evidence="3" type="ORF">BOCO_0297</name>
</gene>
<sequence>MTGRHAASDSRRSRTRMRYEVKDGVGAPRHAGIQVQGTVTELQNSAALSRSALGRVRNAVGDQAVFIFFYIIFMQIIGYTAGIALIILQRLYAGIRFSPEQVVTSLSSWEVSELYVVASAVVFAFTVIYWRSKIEDAGPYGVFHRSLRSVPPLTLIACVVMTISCQAFSRFYDFGVWETTGKVVSSNLTNIGVVDTPFSFMSIAVYSCLWAPVVEEVAFRGVVLTSLKRYGKIFAIVTSSLLFAVLHGNLSQGVFTFGLGLVLGYVACEFSLIWSIGLHIFSNVIATVLPFVLRISLRTMGFAGHTLSFIQMLFWLLVLLLGVAILLTNHHRVRAFSANDNVAPNVFASWTNPWFLLVIGIQIFFILWRFCH</sequence>
<keyword evidence="1" id="KW-0472">Membrane</keyword>
<feature type="transmembrane region" description="Helical" evidence="1">
    <location>
        <begin position="272"/>
        <end position="295"/>
    </location>
</feature>
<dbReference type="OrthoDB" id="8453431at2"/>
<organism evidence="3 4">
    <name type="scientific">Bombiscardovia coagulans</name>
    <dbReference type="NCBI Taxonomy" id="686666"/>
    <lineage>
        <taxon>Bacteria</taxon>
        <taxon>Bacillati</taxon>
        <taxon>Actinomycetota</taxon>
        <taxon>Actinomycetes</taxon>
        <taxon>Bifidobacteriales</taxon>
        <taxon>Bifidobacteriaceae</taxon>
        <taxon>Bombiscardovia</taxon>
    </lineage>
</organism>
<feature type="transmembrane region" description="Helical" evidence="1">
    <location>
        <begin position="191"/>
        <end position="213"/>
    </location>
</feature>
<keyword evidence="4" id="KW-1185">Reference proteome</keyword>
<feature type="transmembrane region" description="Helical" evidence="1">
    <location>
        <begin position="150"/>
        <end position="171"/>
    </location>
</feature>
<keyword evidence="1" id="KW-0812">Transmembrane</keyword>
<feature type="transmembrane region" description="Helical" evidence="1">
    <location>
        <begin position="307"/>
        <end position="327"/>
    </location>
</feature>
<evidence type="ECO:0000313" key="4">
    <source>
        <dbReference type="Proteomes" id="UP000216004"/>
    </source>
</evidence>
<evidence type="ECO:0000313" key="3">
    <source>
        <dbReference type="EMBL" id="OZG50697.1"/>
    </source>
</evidence>
<protein>
    <submittedName>
        <fullName evidence="3">CAAX amino terminal protease</fullName>
    </submittedName>
</protein>
<proteinExistence type="predicted"/>
<evidence type="ECO:0000259" key="2">
    <source>
        <dbReference type="Pfam" id="PF02517"/>
    </source>
</evidence>
<feature type="transmembrane region" description="Helical" evidence="1">
    <location>
        <begin position="233"/>
        <end position="266"/>
    </location>
</feature>
<evidence type="ECO:0000256" key="1">
    <source>
        <dbReference type="SAM" id="Phobius"/>
    </source>
</evidence>
<dbReference type="EMBL" id="MWWS01000003">
    <property type="protein sequence ID" value="OZG50697.1"/>
    <property type="molecule type" value="Genomic_DNA"/>
</dbReference>
<name>A0A261EV34_9BIFI</name>
<dbReference type="PANTHER" id="PTHR43592:SF15">
    <property type="entry name" value="CAAX AMINO TERMINAL PROTEASE FAMILY PROTEIN"/>
    <property type="match status" value="1"/>
</dbReference>
<keyword evidence="3" id="KW-0378">Hydrolase</keyword>
<feature type="transmembrane region" description="Helical" evidence="1">
    <location>
        <begin position="112"/>
        <end position="130"/>
    </location>
</feature>
<feature type="transmembrane region" description="Helical" evidence="1">
    <location>
        <begin position="347"/>
        <end position="368"/>
    </location>
</feature>
<reference evidence="3 4" key="1">
    <citation type="journal article" date="2017" name="BMC Genomics">
        <title>Comparative genomic and phylogenomic analyses of the Bifidobacteriaceae family.</title>
        <authorList>
            <person name="Lugli G.A."/>
            <person name="Milani C."/>
            <person name="Turroni F."/>
            <person name="Duranti S."/>
            <person name="Mancabelli L."/>
            <person name="Mangifesta M."/>
            <person name="Ferrario C."/>
            <person name="Modesto M."/>
            <person name="Mattarelli P."/>
            <person name="Jiri K."/>
            <person name="van Sinderen D."/>
            <person name="Ventura M."/>
        </authorList>
    </citation>
    <scope>NUCLEOTIDE SEQUENCE [LARGE SCALE GENOMIC DNA]</scope>
    <source>
        <strain evidence="3 4">DSM 22924</strain>
    </source>
</reference>
<dbReference type="GO" id="GO:0004175">
    <property type="term" value="F:endopeptidase activity"/>
    <property type="evidence" value="ECO:0007669"/>
    <property type="project" value="UniProtKB-ARBA"/>
</dbReference>
<keyword evidence="1" id="KW-1133">Transmembrane helix</keyword>
<dbReference type="RefSeq" id="WP_094722343.1">
    <property type="nucleotide sequence ID" value="NZ_MWWS01000003.1"/>
</dbReference>
<dbReference type="InterPro" id="IPR003675">
    <property type="entry name" value="Rce1/LyrA-like_dom"/>
</dbReference>
<feature type="transmembrane region" description="Helical" evidence="1">
    <location>
        <begin position="65"/>
        <end position="92"/>
    </location>
</feature>
<dbReference type="Proteomes" id="UP000216004">
    <property type="component" value="Unassembled WGS sequence"/>
</dbReference>
<accession>A0A261EV34</accession>
<comment type="caution">
    <text evidence="3">The sequence shown here is derived from an EMBL/GenBank/DDBJ whole genome shotgun (WGS) entry which is preliminary data.</text>
</comment>
<dbReference type="GO" id="GO:0080120">
    <property type="term" value="P:CAAX-box protein maturation"/>
    <property type="evidence" value="ECO:0007669"/>
    <property type="project" value="UniProtKB-ARBA"/>
</dbReference>